<name>A0A243QBW5_9ACTN</name>
<protein>
    <recommendedName>
        <fullName evidence="5">2-oxoacid dehydrogenase acyltransferase catalytic domain-containing protein</fullName>
    </recommendedName>
</protein>
<evidence type="ECO:0000256" key="2">
    <source>
        <dbReference type="ARBA" id="ARBA00022679"/>
    </source>
</evidence>
<dbReference type="InterPro" id="IPR023213">
    <property type="entry name" value="CAT-like_dom_sf"/>
</dbReference>
<gene>
    <name evidence="6" type="ORF">CA984_43185</name>
</gene>
<sequence>DGSGLLAHSAERDGGSGLAAARTAPEGSGLIEPSRAQRRVAEVVEESHRDIPPAFTVMRVDVTDALGFARQETRRLRVLIGLPELLVRATGRLLDRFPLCFATPVDGRRARRAASAEVGVTVDVGGGMFVPVVRDAGRRPLGEIAGDLTRFRRAALDGTFREQDLQGGNIMLTLHTDAAVVMAVPVVFPGQICALSLAAPRPEVVEVRGGGFAVRKVILLGLAYDHRFVNGRDSAEFLGALRTALESPGDGASER</sequence>
<proteinExistence type="predicted"/>
<evidence type="ECO:0000256" key="3">
    <source>
        <dbReference type="ARBA" id="ARBA00023315"/>
    </source>
</evidence>
<accession>A0A243QBW5</accession>
<dbReference type="AlphaFoldDB" id="A0A243QBW5"/>
<dbReference type="InterPro" id="IPR050743">
    <property type="entry name" value="2-oxoacid_DH_E2_comp"/>
</dbReference>
<dbReference type="Proteomes" id="UP000194761">
    <property type="component" value="Unassembled WGS sequence"/>
</dbReference>
<feature type="non-terminal residue" evidence="6">
    <location>
        <position position="1"/>
    </location>
</feature>
<dbReference type="SUPFAM" id="SSF52777">
    <property type="entry name" value="CoA-dependent acyltransferases"/>
    <property type="match status" value="1"/>
</dbReference>
<dbReference type="PANTHER" id="PTHR43178:SF5">
    <property type="entry name" value="LIPOAMIDE ACYLTRANSFERASE COMPONENT OF BRANCHED-CHAIN ALPHA-KETO ACID DEHYDROGENASE COMPLEX, MITOCHONDRIAL"/>
    <property type="match status" value="1"/>
</dbReference>
<evidence type="ECO:0000259" key="5">
    <source>
        <dbReference type="Pfam" id="PF00198"/>
    </source>
</evidence>
<dbReference type="InterPro" id="IPR001078">
    <property type="entry name" value="2-oxoacid_DH_actylTfrase"/>
</dbReference>
<dbReference type="RefSeq" id="WP_207621268.1">
    <property type="nucleotide sequence ID" value="NZ_NGFP01000437.1"/>
</dbReference>
<evidence type="ECO:0000256" key="1">
    <source>
        <dbReference type="ARBA" id="ARBA00001938"/>
    </source>
</evidence>
<evidence type="ECO:0000256" key="4">
    <source>
        <dbReference type="SAM" id="MobiDB-lite"/>
    </source>
</evidence>
<organism evidence="6 7">
    <name type="scientific">Streptosporangium minutum</name>
    <dbReference type="NCBI Taxonomy" id="569862"/>
    <lineage>
        <taxon>Bacteria</taxon>
        <taxon>Bacillati</taxon>
        <taxon>Actinomycetota</taxon>
        <taxon>Actinomycetes</taxon>
        <taxon>Streptosporangiales</taxon>
        <taxon>Streptosporangiaceae</taxon>
        <taxon>Streptosporangium</taxon>
    </lineage>
</organism>
<comment type="caution">
    <text evidence="6">The sequence shown here is derived from an EMBL/GenBank/DDBJ whole genome shotgun (WGS) entry which is preliminary data.</text>
</comment>
<dbReference type="EMBL" id="NGFP01000437">
    <property type="protein sequence ID" value="OUC78316.1"/>
    <property type="molecule type" value="Genomic_DNA"/>
</dbReference>
<dbReference type="Gene3D" id="3.30.559.10">
    <property type="entry name" value="Chloramphenicol acetyltransferase-like domain"/>
    <property type="match status" value="1"/>
</dbReference>
<evidence type="ECO:0000313" key="7">
    <source>
        <dbReference type="Proteomes" id="UP000194761"/>
    </source>
</evidence>
<dbReference type="GO" id="GO:0031405">
    <property type="term" value="F:lipoic acid binding"/>
    <property type="evidence" value="ECO:0007669"/>
    <property type="project" value="TreeGrafter"/>
</dbReference>
<dbReference type="PANTHER" id="PTHR43178">
    <property type="entry name" value="DIHYDROLIPOAMIDE ACETYLTRANSFERASE COMPONENT OF PYRUVATE DEHYDROGENASE COMPLEX"/>
    <property type="match status" value="1"/>
</dbReference>
<dbReference type="Pfam" id="PF00198">
    <property type="entry name" value="2-oxoacid_dh"/>
    <property type="match status" value="1"/>
</dbReference>
<evidence type="ECO:0000313" key="6">
    <source>
        <dbReference type="EMBL" id="OUC78316.1"/>
    </source>
</evidence>
<keyword evidence="3" id="KW-0012">Acyltransferase</keyword>
<dbReference type="GO" id="GO:0005737">
    <property type="term" value="C:cytoplasm"/>
    <property type="evidence" value="ECO:0007669"/>
    <property type="project" value="TreeGrafter"/>
</dbReference>
<keyword evidence="7" id="KW-1185">Reference proteome</keyword>
<feature type="region of interest" description="Disordered" evidence="4">
    <location>
        <begin position="1"/>
        <end position="35"/>
    </location>
</feature>
<keyword evidence="2" id="KW-0808">Transferase</keyword>
<feature type="domain" description="2-oxoacid dehydrogenase acyltransferase catalytic" evidence="5">
    <location>
        <begin position="34"/>
        <end position="248"/>
    </location>
</feature>
<dbReference type="GO" id="GO:0016407">
    <property type="term" value="F:acetyltransferase activity"/>
    <property type="evidence" value="ECO:0007669"/>
    <property type="project" value="TreeGrafter"/>
</dbReference>
<reference evidence="6 7" key="1">
    <citation type="submission" date="2017-05" db="EMBL/GenBank/DDBJ databases">
        <title>Biotechnological potential of actinobacteria isolated from South African environments.</title>
        <authorList>
            <person name="Le Roes-Hill M."/>
            <person name="Prins A."/>
            <person name="Durrell K.A."/>
        </authorList>
    </citation>
    <scope>NUCLEOTIDE SEQUENCE [LARGE SCALE GENOMIC DNA]</scope>
    <source>
        <strain evidence="6">M26</strain>
    </source>
</reference>
<comment type="cofactor">
    <cofactor evidence="1">
        <name>(R)-lipoate</name>
        <dbReference type="ChEBI" id="CHEBI:83088"/>
    </cofactor>
</comment>